<dbReference type="InterPro" id="IPR050428">
    <property type="entry name" value="TCS_sensor_his_kinase"/>
</dbReference>
<organism evidence="9 10">
    <name type="scientific">Thermocatellispora tengchongensis</name>
    <dbReference type="NCBI Taxonomy" id="1073253"/>
    <lineage>
        <taxon>Bacteria</taxon>
        <taxon>Bacillati</taxon>
        <taxon>Actinomycetota</taxon>
        <taxon>Actinomycetes</taxon>
        <taxon>Streptosporangiales</taxon>
        <taxon>Streptosporangiaceae</taxon>
        <taxon>Thermocatellispora</taxon>
    </lineage>
</organism>
<comment type="caution">
    <text evidence="9">The sequence shown here is derived from an EMBL/GenBank/DDBJ whole genome shotgun (WGS) entry which is preliminary data.</text>
</comment>
<feature type="region of interest" description="Disordered" evidence="6">
    <location>
        <begin position="665"/>
        <end position="700"/>
    </location>
</feature>
<keyword evidence="7" id="KW-1133">Transmembrane helix</keyword>
<evidence type="ECO:0000256" key="7">
    <source>
        <dbReference type="SAM" id="Phobius"/>
    </source>
</evidence>
<sequence>MGGRRRTIRVKIAALLLVPLVSLVAIWGFAATLTVTKGLELLSINTVFEGVVVPARVLNTALQNERMESSAYLGDPVSRAALDERRQATNKALAALEEAALDEDVQADTPAPMRQRLGELLVHADRLADIRSRVDTGNFTRLQTIDAYSGIIAAAYRLFEKVRLVGDIDLIDQARAIVVMGQSRELLSQQSALLSGAVAAGKMTGEELAAFRRMVENRRLLYSMAFNQLDDQLRAPYLKLQNTALFNRFEEIEDTVAKTARPEGPLPGDTAAWGPTAKSLSDAFDKLGGESSAANADRATPIANGIILEIAVAGGLGLVAVALSIFVSIRFAGHIGAELRSLQTAALDLAHRRLPHVVERLRRGEDVDVESEVPDLRAGTTEEIADVGAAFGSVQRTAIEAAVGQAQIRKGVNQVFLNLARRNQSLLHRQLAMLEEMERAATDPETLDGLFGLDHLTTRMRRHAEGLIILSGATPGRGWRNPVSIFDVVRAAVEEVEDYLRVSIDFHSGPSLVGAAVTDVIHLVAELVENATIFSPPNTQVHVRGETVARGYALEIEDRGLGLGQEELDAINARLAQPPEFDLADSDRLGLFVVGRLAARHGIQVSLRPSPYGGTTAIVLLPGTLVVEAPELPHPMFTPQSHPSFSVERIPAAEGNGGLPRRVRQANLAPQLREPQQPQAPQAPLSAPTPSSDEVASSTLLTSFQAGWKRAEQENLP</sequence>
<keyword evidence="4" id="KW-0808">Transferase</keyword>
<keyword evidence="3" id="KW-0597">Phosphoprotein</keyword>
<evidence type="ECO:0000259" key="8">
    <source>
        <dbReference type="PROSITE" id="PS50906"/>
    </source>
</evidence>
<keyword evidence="7" id="KW-0812">Transmembrane</keyword>
<evidence type="ECO:0000256" key="1">
    <source>
        <dbReference type="ARBA" id="ARBA00000085"/>
    </source>
</evidence>
<dbReference type="EC" id="2.7.13.3" evidence="2"/>
<keyword evidence="7" id="KW-0472">Membrane</keyword>
<accession>A0A840PK74</accession>
<dbReference type="Pfam" id="PF02518">
    <property type="entry name" value="HATPase_c"/>
    <property type="match status" value="1"/>
</dbReference>
<name>A0A840PK74_9ACTN</name>
<evidence type="ECO:0000256" key="3">
    <source>
        <dbReference type="ARBA" id="ARBA00022553"/>
    </source>
</evidence>
<dbReference type="Pfam" id="PF08376">
    <property type="entry name" value="NIT"/>
    <property type="match status" value="1"/>
</dbReference>
<dbReference type="EMBL" id="JACHGN010000034">
    <property type="protein sequence ID" value="MBB5139928.1"/>
    <property type="molecule type" value="Genomic_DNA"/>
</dbReference>
<feature type="transmembrane region" description="Helical" evidence="7">
    <location>
        <begin position="12"/>
        <end position="35"/>
    </location>
</feature>
<dbReference type="GO" id="GO:0000160">
    <property type="term" value="P:phosphorelay signal transduction system"/>
    <property type="evidence" value="ECO:0007669"/>
    <property type="project" value="TreeGrafter"/>
</dbReference>
<dbReference type="RefSeq" id="WP_185056736.1">
    <property type="nucleotide sequence ID" value="NZ_BAABIX010000052.1"/>
</dbReference>
<comment type="catalytic activity">
    <reaction evidence="1">
        <text>ATP + protein L-histidine = ADP + protein N-phospho-L-histidine.</text>
        <dbReference type="EC" id="2.7.13.3"/>
    </reaction>
</comment>
<dbReference type="Proteomes" id="UP000578449">
    <property type="component" value="Unassembled WGS sequence"/>
</dbReference>
<keyword evidence="10" id="KW-1185">Reference proteome</keyword>
<dbReference type="InterPro" id="IPR010910">
    <property type="entry name" value="Nitrate/nitrite_sensing_bac"/>
</dbReference>
<dbReference type="PANTHER" id="PTHR45436:SF5">
    <property type="entry name" value="SENSOR HISTIDINE KINASE TRCS"/>
    <property type="match status" value="1"/>
</dbReference>
<evidence type="ECO:0000256" key="4">
    <source>
        <dbReference type="ARBA" id="ARBA00022679"/>
    </source>
</evidence>
<protein>
    <recommendedName>
        <fullName evidence="2">histidine kinase</fullName>
        <ecNumber evidence="2">2.7.13.3</ecNumber>
    </recommendedName>
</protein>
<evidence type="ECO:0000256" key="5">
    <source>
        <dbReference type="ARBA" id="ARBA00022777"/>
    </source>
</evidence>
<evidence type="ECO:0000313" key="9">
    <source>
        <dbReference type="EMBL" id="MBB5139928.1"/>
    </source>
</evidence>
<dbReference type="InterPro" id="IPR013587">
    <property type="entry name" value="Nitrate/nitrite_sensing"/>
</dbReference>
<dbReference type="SMART" id="SM00387">
    <property type="entry name" value="HATPase_c"/>
    <property type="match status" value="1"/>
</dbReference>
<dbReference type="InterPro" id="IPR003594">
    <property type="entry name" value="HATPase_dom"/>
</dbReference>
<dbReference type="GO" id="GO:0005886">
    <property type="term" value="C:plasma membrane"/>
    <property type="evidence" value="ECO:0007669"/>
    <property type="project" value="TreeGrafter"/>
</dbReference>
<reference evidence="9 10" key="1">
    <citation type="submission" date="2020-08" db="EMBL/GenBank/DDBJ databases">
        <title>Genomic Encyclopedia of Type Strains, Phase IV (KMG-IV): sequencing the most valuable type-strain genomes for metagenomic binning, comparative biology and taxonomic classification.</title>
        <authorList>
            <person name="Goeker M."/>
        </authorList>
    </citation>
    <scope>NUCLEOTIDE SEQUENCE [LARGE SCALE GENOMIC DNA]</scope>
    <source>
        <strain evidence="9 10">DSM 45615</strain>
    </source>
</reference>
<dbReference type="GO" id="GO:0004673">
    <property type="term" value="F:protein histidine kinase activity"/>
    <property type="evidence" value="ECO:0007669"/>
    <property type="project" value="UniProtKB-EC"/>
</dbReference>
<feature type="compositionally biased region" description="Low complexity" evidence="6">
    <location>
        <begin position="668"/>
        <end position="692"/>
    </location>
</feature>
<dbReference type="PANTHER" id="PTHR45436">
    <property type="entry name" value="SENSOR HISTIDINE KINASE YKOH"/>
    <property type="match status" value="1"/>
</dbReference>
<dbReference type="Gene3D" id="3.30.565.10">
    <property type="entry name" value="Histidine kinase-like ATPase, C-terminal domain"/>
    <property type="match status" value="1"/>
</dbReference>
<evidence type="ECO:0000256" key="2">
    <source>
        <dbReference type="ARBA" id="ARBA00012438"/>
    </source>
</evidence>
<dbReference type="InterPro" id="IPR036890">
    <property type="entry name" value="HATPase_C_sf"/>
</dbReference>
<feature type="domain" description="NIT" evidence="8">
    <location>
        <begin position="53"/>
        <end position="302"/>
    </location>
</feature>
<evidence type="ECO:0000256" key="6">
    <source>
        <dbReference type="SAM" id="MobiDB-lite"/>
    </source>
</evidence>
<dbReference type="PROSITE" id="PS50906">
    <property type="entry name" value="NIT"/>
    <property type="match status" value="1"/>
</dbReference>
<gene>
    <name evidence="9" type="ORF">HNP84_009692</name>
</gene>
<dbReference type="AlphaFoldDB" id="A0A840PK74"/>
<evidence type="ECO:0000313" key="10">
    <source>
        <dbReference type="Proteomes" id="UP000578449"/>
    </source>
</evidence>
<keyword evidence="5 9" id="KW-0418">Kinase</keyword>
<dbReference type="SUPFAM" id="SSF55874">
    <property type="entry name" value="ATPase domain of HSP90 chaperone/DNA topoisomerase II/histidine kinase"/>
    <property type="match status" value="1"/>
</dbReference>
<proteinExistence type="predicted"/>